<protein>
    <recommendedName>
        <fullName evidence="3">ShKT domain-containing protein</fullName>
    </recommendedName>
</protein>
<evidence type="ECO:0000256" key="2">
    <source>
        <dbReference type="SAM" id="SignalP"/>
    </source>
</evidence>
<keyword evidence="2" id="KW-0732">Signal</keyword>
<reference evidence="4 5" key="1">
    <citation type="journal article" date="2024" name="Nat. Commun.">
        <title>Phylogenomics reveals the evolutionary origins of lichenization in chlorophyte algae.</title>
        <authorList>
            <person name="Puginier C."/>
            <person name="Libourel C."/>
            <person name="Otte J."/>
            <person name="Skaloud P."/>
            <person name="Haon M."/>
            <person name="Grisel S."/>
            <person name="Petersen M."/>
            <person name="Berrin J.G."/>
            <person name="Delaux P.M."/>
            <person name="Dal Grande F."/>
            <person name="Keller J."/>
        </authorList>
    </citation>
    <scope>NUCLEOTIDE SEQUENCE [LARGE SCALE GENOMIC DNA]</scope>
    <source>
        <strain evidence="4 5">SAG 2523</strain>
    </source>
</reference>
<dbReference type="PANTHER" id="PTHR15414:SF0">
    <property type="entry name" value="ENDOPLASMIC RETICULUM LECTIN 1"/>
    <property type="match status" value="1"/>
</dbReference>
<organism evidence="4 5">
    <name type="scientific">Apatococcus fuscideae</name>
    <dbReference type="NCBI Taxonomy" id="2026836"/>
    <lineage>
        <taxon>Eukaryota</taxon>
        <taxon>Viridiplantae</taxon>
        <taxon>Chlorophyta</taxon>
        <taxon>core chlorophytes</taxon>
        <taxon>Trebouxiophyceae</taxon>
        <taxon>Chlorellales</taxon>
        <taxon>Chlorellaceae</taxon>
        <taxon>Apatococcus</taxon>
    </lineage>
</organism>
<feature type="domain" description="ShKT" evidence="3">
    <location>
        <begin position="258"/>
        <end position="304"/>
    </location>
</feature>
<dbReference type="SMART" id="SM00254">
    <property type="entry name" value="ShKT"/>
    <property type="match status" value="1"/>
</dbReference>
<feature type="signal peptide" evidence="2">
    <location>
        <begin position="1"/>
        <end position="24"/>
    </location>
</feature>
<dbReference type="GO" id="GO:0030970">
    <property type="term" value="P:retrograde protein transport, ER to cytosol"/>
    <property type="evidence" value="ECO:0007669"/>
    <property type="project" value="TreeGrafter"/>
</dbReference>
<evidence type="ECO:0000259" key="3">
    <source>
        <dbReference type="SMART" id="SM00254"/>
    </source>
</evidence>
<dbReference type="InterPro" id="IPR012913">
    <property type="entry name" value="OS9-like_dom"/>
</dbReference>
<dbReference type="Proteomes" id="UP001485043">
    <property type="component" value="Unassembled WGS sequence"/>
</dbReference>
<sequence>MGFRWSYPLLCVSFQLLVTHPVAAAPYIYDETVWTKAHWQQLKLPFPLVPASANPDMEGFGLVSSAGPFEDSAYDHTQKDRLAALQMDGSGSSLEQAVMGPAAGMIQCRTCHHLAIRAFQLAQQFVHMGRAESLPLPLARQLRAFAGDGLAESVLQDVKLTRQPLKNVPGVHIPADASAGELLAVAVESKAIQKSARALAARDTAATDGLGNAILDATTAAAASYATRLQSLSGRAPGSGLGPEAVLAPEGLEPDGVSCLDYHRKCSDWESQGECEENPGWMIGGSSTMSRHKGHCRLSCGICMPSIPSGLDEDALEKLEASSEVLLAELQQAACGSLASCKIHGPNLLNPGAPSPSKRSPMGQAAPSPGGPVVRLDSLLGNSQDDELDPTRAVEVQVYKEGPSEHFLQHLSGGYLDVQLLEQDVAETLGQSCIYLQAGWWTYELCYLRALRQLHVGPSGNADQIHVLGVIDAEQSAAAREGRPAGAECDIVDDSGNPRRILRSAQVKIACSPDDAPHLLVREPEQCHYDLVAYSPAACSIAALQRPQRPPAARQTARDQQEL</sequence>
<keyword evidence="5" id="KW-1185">Reference proteome</keyword>
<dbReference type="InterPro" id="IPR009011">
    <property type="entry name" value="Man6P_isomerase_rcpt-bd_dom_sf"/>
</dbReference>
<dbReference type="PANTHER" id="PTHR15414">
    <property type="entry name" value="OS-9-RELATED"/>
    <property type="match status" value="1"/>
</dbReference>
<dbReference type="Pfam" id="PF07915">
    <property type="entry name" value="PRKCSH"/>
    <property type="match status" value="1"/>
</dbReference>
<feature type="region of interest" description="Disordered" evidence="1">
    <location>
        <begin position="349"/>
        <end position="373"/>
    </location>
</feature>
<dbReference type="GO" id="GO:0030968">
    <property type="term" value="P:endoplasmic reticulum unfolded protein response"/>
    <property type="evidence" value="ECO:0007669"/>
    <property type="project" value="InterPro"/>
</dbReference>
<dbReference type="EMBL" id="JALJOV010000108">
    <property type="protein sequence ID" value="KAK9867123.1"/>
    <property type="molecule type" value="Genomic_DNA"/>
</dbReference>
<dbReference type="GO" id="GO:0005788">
    <property type="term" value="C:endoplasmic reticulum lumen"/>
    <property type="evidence" value="ECO:0007669"/>
    <property type="project" value="TreeGrafter"/>
</dbReference>
<accession>A0AAW1TE98</accession>
<evidence type="ECO:0000256" key="1">
    <source>
        <dbReference type="SAM" id="MobiDB-lite"/>
    </source>
</evidence>
<gene>
    <name evidence="4" type="ORF">WJX84_010549</name>
</gene>
<dbReference type="Gene3D" id="2.70.130.10">
    <property type="entry name" value="Mannose-6-phosphate receptor binding domain"/>
    <property type="match status" value="1"/>
</dbReference>
<feature type="chain" id="PRO_5043901117" description="ShKT domain-containing protein" evidence="2">
    <location>
        <begin position="25"/>
        <end position="563"/>
    </location>
</feature>
<proteinExistence type="predicted"/>
<dbReference type="AlphaFoldDB" id="A0AAW1TE98"/>
<name>A0AAW1TE98_9CHLO</name>
<comment type="caution">
    <text evidence="4">The sequence shown here is derived from an EMBL/GenBank/DDBJ whole genome shotgun (WGS) entry which is preliminary data.</text>
</comment>
<evidence type="ECO:0000313" key="4">
    <source>
        <dbReference type="EMBL" id="KAK9867123.1"/>
    </source>
</evidence>
<evidence type="ECO:0000313" key="5">
    <source>
        <dbReference type="Proteomes" id="UP001485043"/>
    </source>
</evidence>
<dbReference type="InterPro" id="IPR045149">
    <property type="entry name" value="OS-9-like"/>
</dbReference>
<dbReference type="InterPro" id="IPR003582">
    <property type="entry name" value="ShKT_dom"/>
</dbReference>